<dbReference type="EMBL" id="JAINUL010000001">
    <property type="protein sequence ID" value="MCC0100401.1"/>
    <property type="molecule type" value="Genomic_DNA"/>
</dbReference>
<name>A0ABS8EGZ3_9ACTN</name>
<accession>A0ABS8EGZ3</accession>
<evidence type="ECO:0000313" key="1">
    <source>
        <dbReference type="EMBL" id="MCC0100401.1"/>
    </source>
</evidence>
<dbReference type="Proteomes" id="UP001520654">
    <property type="component" value="Unassembled WGS sequence"/>
</dbReference>
<keyword evidence="2" id="KW-1185">Reference proteome</keyword>
<reference evidence="1 2" key="1">
    <citation type="submission" date="2021-08" db="EMBL/GenBank/DDBJ databases">
        <title>Genomic Architecture of Streptomyces flavotricini NGL1 and Streptomyces erythrochromogenes HMS4 With Differential Plant Beneficial attributes and laccase production capabilities.</title>
        <authorList>
            <person name="Salwan R."/>
            <person name="Kaur R."/>
            <person name="Sharma V."/>
        </authorList>
    </citation>
    <scope>NUCLEOTIDE SEQUENCE [LARGE SCALE GENOMIC DNA]</scope>
    <source>
        <strain evidence="1 2">NGL1</strain>
    </source>
</reference>
<proteinExistence type="predicted"/>
<dbReference type="RefSeq" id="WP_229343933.1">
    <property type="nucleotide sequence ID" value="NZ_JAINUL010000001.1"/>
</dbReference>
<gene>
    <name evidence="1" type="ORF">K7B10_37625</name>
</gene>
<protein>
    <submittedName>
        <fullName evidence="1">Uncharacterized protein</fullName>
    </submittedName>
</protein>
<comment type="caution">
    <text evidence="1">The sequence shown here is derived from an EMBL/GenBank/DDBJ whole genome shotgun (WGS) entry which is preliminary data.</text>
</comment>
<organism evidence="1 2">
    <name type="scientific">Streptomyces flavotricini</name>
    <dbReference type="NCBI Taxonomy" id="66888"/>
    <lineage>
        <taxon>Bacteria</taxon>
        <taxon>Bacillati</taxon>
        <taxon>Actinomycetota</taxon>
        <taxon>Actinomycetes</taxon>
        <taxon>Kitasatosporales</taxon>
        <taxon>Streptomycetaceae</taxon>
        <taxon>Streptomyces</taxon>
    </lineage>
</organism>
<sequence length="58" mass="5617">MSKLLTARPALGLLTLLAAAVLGLVGAGSAPDLVTAGGGRTIAVNNTGSDFAPRGPIM</sequence>
<evidence type="ECO:0000313" key="2">
    <source>
        <dbReference type="Proteomes" id="UP001520654"/>
    </source>
</evidence>